<evidence type="ECO:0000313" key="4">
    <source>
        <dbReference type="Proteomes" id="UP000694680"/>
    </source>
</evidence>
<dbReference type="Pfam" id="PF00095">
    <property type="entry name" value="WAP"/>
    <property type="match status" value="1"/>
</dbReference>
<dbReference type="InterPro" id="IPR036645">
    <property type="entry name" value="Elafin-like_sf"/>
</dbReference>
<evidence type="ECO:0000259" key="2">
    <source>
        <dbReference type="PROSITE" id="PS51390"/>
    </source>
</evidence>
<sequence>MESWWCTLSALVAFSLILQLDALYIYPVGKKHLYNQLYKYLLIYDQLTKNLLICFCFFLPEDKAGVCPYENWNPLWEACPDKCHNDYDCPHHEKCCRKGCGRVCVDTNHG</sequence>
<dbReference type="AlphaFoldDB" id="A0A8C5DAH6"/>
<protein>
    <recommendedName>
        <fullName evidence="2">WAP domain-containing protein</fullName>
    </recommendedName>
</protein>
<dbReference type="GO" id="GO:0030414">
    <property type="term" value="F:peptidase inhibitor activity"/>
    <property type="evidence" value="ECO:0007669"/>
    <property type="project" value="InterPro"/>
</dbReference>
<feature type="signal peptide" evidence="1">
    <location>
        <begin position="1"/>
        <end position="22"/>
    </location>
</feature>
<reference evidence="3" key="3">
    <citation type="submission" date="2025-09" db="UniProtKB">
        <authorList>
            <consortium name="Ensembl"/>
        </authorList>
    </citation>
    <scope>IDENTIFICATION</scope>
</reference>
<dbReference type="PRINTS" id="PR00003">
    <property type="entry name" value="4DISULPHCORE"/>
</dbReference>
<dbReference type="SMART" id="SM00217">
    <property type="entry name" value="WAP"/>
    <property type="match status" value="1"/>
</dbReference>
<dbReference type="GO" id="GO:0005576">
    <property type="term" value="C:extracellular region"/>
    <property type="evidence" value="ECO:0007669"/>
    <property type="project" value="InterPro"/>
</dbReference>
<dbReference type="CDD" id="cd00199">
    <property type="entry name" value="WAP"/>
    <property type="match status" value="1"/>
</dbReference>
<keyword evidence="1" id="KW-0732">Signal</keyword>
<accession>A0A8C5DAH6</accession>
<evidence type="ECO:0000313" key="3">
    <source>
        <dbReference type="Ensembl" id="ENSGWIP00000004005.1"/>
    </source>
</evidence>
<feature type="chain" id="PRO_5034405268" description="WAP domain-containing protein" evidence="1">
    <location>
        <begin position="23"/>
        <end position="110"/>
    </location>
</feature>
<reference evidence="3" key="2">
    <citation type="submission" date="2025-08" db="UniProtKB">
        <authorList>
            <consortium name="Ensembl"/>
        </authorList>
    </citation>
    <scope>IDENTIFICATION</scope>
</reference>
<feature type="domain" description="WAP" evidence="2">
    <location>
        <begin position="60"/>
        <end position="108"/>
    </location>
</feature>
<organism evidence="3 4">
    <name type="scientific">Gouania willdenowi</name>
    <name type="common">Blunt-snouted clingfish</name>
    <name type="synonym">Lepadogaster willdenowi</name>
    <dbReference type="NCBI Taxonomy" id="441366"/>
    <lineage>
        <taxon>Eukaryota</taxon>
        <taxon>Metazoa</taxon>
        <taxon>Chordata</taxon>
        <taxon>Craniata</taxon>
        <taxon>Vertebrata</taxon>
        <taxon>Euteleostomi</taxon>
        <taxon>Actinopterygii</taxon>
        <taxon>Neopterygii</taxon>
        <taxon>Teleostei</taxon>
        <taxon>Neoteleostei</taxon>
        <taxon>Acanthomorphata</taxon>
        <taxon>Ovalentaria</taxon>
        <taxon>Blenniimorphae</taxon>
        <taxon>Blenniiformes</taxon>
        <taxon>Gobiesocoidei</taxon>
        <taxon>Gobiesocidae</taxon>
        <taxon>Gobiesocinae</taxon>
        <taxon>Gouania</taxon>
    </lineage>
</organism>
<dbReference type="Ensembl" id="ENSGWIT00000004304.1">
    <property type="protein sequence ID" value="ENSGWIP00000004005.1"/>
    <property type="gene ID" value="ENSGWIG00000002145.1"/>
</dbReference>
<dbReference type="PROSITE" id="PS51390">
    <property type="entry name" value="WAP"/>
    <property type="match status" value="1"/>
</dbReference>
<dbReference type="FunFam" id="4.10.75.10:FF:000001">
    <property type="entry name" value="Anosmin 1"/>
    <property type="match status" value="1"/>
</dbReference>
<dbReference type="Gene3D" id="4.10.75.10">
    <property type="entry name" value="Elafin-like"/>
    <property type="match status" value="1"/>
</dbReference>
<dbReference type="SUPFAM" id="SSF57256">
    <property type="entry name" value="Elafin-like"/>
    <property type="match status" value="1"/>
</dbReference>
<evidence type="ECO:0000256" key="1">
    <source>
        <dbReference type="SAM" id="SignalP"/>
    </source>
</evidence>
<dbReference type="InterPro" id="IPR008197">
    <property type="entry name" value="WAP_dom"/>
</dbReference>
<name>A0A8C5DAH6_GOUWI</name>
<dbReference type="Proteomes" id="UP000694680">
    <property type="component" value="Chromosome 7"/>
</dbReference>
<reference evidence="3" key="1">
    <citation type="submission" date="2020-06" db="EMBL/GenBank/DDBJ databases">
        <authorList>
            <consortium name="Wellcome Sanger Institute Data Sharing"/>
        </authorList>
    </citation>
    <scope>NUCLEOTIDE SEQUENCE [LARGE SCALE GENOMIC DNA]</scope>
</reference>
<keyword evidence="4" id="KW-1185">Reference proteome</keyword>
<proteinExistence type="predicted"/>